<dbReference type="InterPro" id="IPR018422">
    <property type="entry name" value="Cation/H_exchanger_CPA1"/>
</dbReference>
<accession>A0ABP7CKT1</accession>
<dbReference type="PANTHER" id="PTHR10110">
    <property type="entry name" value="SODIUM/HYDROGEN EXCHANGER"/>
    <property type="match status" value="1"/>
</dbReference>
<comment type="subcellular location">
    <subcellularLocation>
        <location evidence="1 10">Cell membrane</location>
        <topology evidence="1 10">Multi-pass membrane protein</topology>
    </subcellularLocation>
</comment>
<comment type="similarity">
    <text evidence="10">Belongs to the monovalent cation:proton antiporter 1 (CPA1) transporter (TC 2.A.36) family.</text>
</comment>
<feature type="transmembrane region" description="Helical" evidence="10">
    <location>
        <begin position="219"/>
        <end position="245"/>
    </location>
</feature>
<dbReference type="InterPro" id="IPR006153">
    <property type="entry name" value="Cation/H_exchanger_TM"/>
</dbReference>
<keyword evidence="9 10" id="KW-0739">Sodium transport</keyword>
<keyword evidence="8 10" id="KW-0472">Membrane</keyword>
<dbReference type="EMBL" id="BAAAZP010000116">
    <property type="protein sequence ID" value="GAA3690278.1"/>
    <property type="molecule type" value="Genomic_DNA"/>
</dbReference>
<keyword evidence="2 10" id="KW-0813">Transport</keyword>
<feature type="domain" description="Cation/H+ exchanger transmembrane" evidence="11">
    <location>
        <begin position="10"/>
        <end position="400"/>
    </location>
</feature>
<evidence type="ECO:0000259" key="11">
    <source>
        <dbReference type="Pfam" id="PF00999"/>
    </source>
</evidence>
<feature type="transmembrane region" description="Helical" evidence="10">
    <location>
        <begin position="179"/>
        <end position="198"/>
    </location>
</feature>
<dbReference type="NCBIfam" id="TIGR00831">
    <property type="entry name" value="a_cpa1"/>
    <property type="match status" value="1"/>
</dbReference>
<evidence type="ECO:0000256" key="5">
    <source>
        <dbReference type="ARBA" id="ARBA00022989"/>
    </source>
</evidence>
<dbReference type="Pfam" id="PF00999">
    <property type="entry name" value="Na_H_Exchanger"/>
    <property type="match status" value="1"/>
</dbReference>
<keyword evidence="3 10" id="KW-1003">Cell membrane</keyword>
<feature type="transmembrane region" description="Helical" evidence="10">
    <location>
        <begin position="376"/>
        <end position="399"/>
    </location>
</feature>
<evidence type="ECO:0000256" key="2">
    <source>
        <dbReference type="ARBA" id="ARBA00022448"/>
    </source>
</evidence>
<keyword evidence="7 10" id="KW-0406">Ion transport</keyword>
<evidence type="ECO:0000313" key="13">
    <source>
        <dbReference type="Proteomes" id="UP001500902"/>
    </source>
</evidence>
<feature type="transmembrane region" description="Helical" evidence="10">
    <location>
        <begin position="265"/>
        <end position="285"/>
    </location>
</feature>
<proteinExistence type="inferred from homology"/>
<evidence type="ECO:0000256" key="8">
    <source>
        <dbReference type="ARBA" id="ARBA00023136"/>
    </source>
</evidence>
<evidence type="ECO:0000256" key="10">
    <source>
        <dbReference type="RuleBase" id="RU366002"/>
    </source>
</evidence>
<feature type="transmembrane region" description="Helical" evidence="10">
    <location>
        <begin position="344"/>
        <end position="364"/>
    </location>
</feature>
<evidence type="ECO:0000256" key="4">
    <source>
        <dbReference type="ARBA" id="ARBA00022692"/>
    </source>
</evidence>
<feature type="transmembrane region" description="Helical" evidence="10">
    <location>
        <begin position="152"/>
        <end position="173"/>
    </location>
</feature>
<keyword evidence="13" id="KW-1185">Reference proteome</keyword>
<dbReference type="Proteomes" id="UP001500902">
    <property type="component" value="Unassembled WGS sequence"/>
</dbReference>
<comment type="function">
    <text evidence="10">Na(+)/H(+) antiporter that extrudes sodium in exchange for external protons.</text>
</comment>
<dbReference type="InterPro" id="IPR004705">
    <property type="entry name" value="Cation/H_exchanger_CPA1_bac"/>
</dbReference>
<feature type="transmembrane region" description="Helical" evidence="10">
    <location>
        <begin position="80"/>
        <end position="103"/>
    </location>
</feature>
<protein>
    <submittedName>
        <fullName evidence="12">Na+/H+ antiporter</fullName>
    </submittedName>
</protein>
<dbReference type="PANTHER" id="PTHR10110:SF86">
    <property type="entry name" value="SODIUM_HYDROGEN EXCHANGER 7"/>
    <property type="match status" value="1"/>
</dbReference>
<feature type="transmembrane region" description="Helical" evidence="10">
    <location>
        <begin position="109"/>
        <end position="131"/>
    </location>
</feature>
<evidence type="ECO:0000256" key="6">
    <source>
        <dbReference type="ARBA" id="ARBA00023053"/>
    </source>
</evidence>
<comment type="caution">
    <text evidence="10">Lacks conserved residue(s) required for the propagation of feature annotation.</text>
</comment>
<dbReference type="Gene3D" id="6.10.140.1330">
    <property type="match status" value="1"/>
</dbReference>
<evidence type="ECO:0000256" key="3">
    <source>
        <dbReference type="ARBA" id="ARBA00022475"/>
    </source>
</evidence>
<reference evidence="13" key="1">
    <citation type="journal article" date="2019" name="Int. J. Syst. Evol. Microbiol.">
        <title>The Global Catalogue of Microorganisms (GCM) 10K type strain sequencing project: providing services to taxonomists for standard genome sequencing and annotation.</title>
        <authorList>
            <consortium name="The Broad Institute Genomics Platform"/>
            <consortium name="The Broad Institute Genome Sequencing Center for Infectious Disease"/>
            <person name="Wu L."/>
            <person name="Ma J."/>
        </authorList>
    </citation>
    <scope>NUCLEOTIDE SEQUENCE [LARGE SCALE GENOMIC DNA]</scope>
    <source>
        <strain evidence="13">JCM 16904</strain>
    </source>
</reference>
<name>A0ABP7CKT1_9ACTN</name>
<gene>
    <name evidence="12" type="ORF">GCM10022224_064640</name>
</gene>
<keyword evidence="10" id="KW-0050">Antiport</keyword>
<feature type="transmembrane region" description="Helical" evidence="10">
    <location>
        <begin position="297"/>
        <end position="317"/>
    </location>
</feature>
<keyword evidence="5 10" id="KW-1133">Transmembrane helix</keyword>
<evidence type="ECO:0000313" key="12">
    <source>
        <dbReference type="EMBL" id="GAA3690278.1"/>
    </source>
</evidence>
<evidence type="ECO:0000256" key="1">
    <source>
        <dbReference type="ARBA" id="ARBA00004651"/>
    </source>
</evidence>
<keyword evidence="4 10" id="KW-0812">Transmembrane</keyword>
<comment type="caution">
    <text evidence="12">The sequence shown here is derived from an EMBL/GenBank/DDBJ whole genome shotgun (WGS) entry which is preliminary data.</text>
</comment>
<keyword evidence="6 10" id="KW-0915">Sodium</keyword>
<evidence type="ECO:0000256" key="9">
    <source>
        <dbReference type="ARBA" id="ARBA00023201"/>
    </source>
</evidence>
<sequence>MALMLALVVGATVVSALARRLGVPSPIALVVAGILVSLIPGLPRYELDPELVLFGFLPPLLYAEALDTSLRDLRANLRSITLLSVGLVLASTIAVGYVAHALVPGLPLAAGFVLGAIVAPPDALAAAAIANRVGLPRRVVTVLEGESLLNDATALVVYRIAIAAVVTGVFSYGEAVLRFLMVSVVGVGFGLAVGYLVIRVRRRIDDPLTENTVSLVTPFAAYLGAEALHGSGVLAVVVTGLMVARAAPLIVSSTTRLQGQAVWEMIAYLLQSVVFALIGLQLRQILAELHGYSAAELLLYAGAVTLTLIVIRVLWVFPTVYLPRLLFAGIRARDPSPPWQAVTIVSWAGLRGVVSLAAAFAIPLSAGGTPFPGRDLILFLTFTVIVATLVLQGLSLPWVSRRLRVPGMDDDLPALERASAEHTTARLALLRLDQIVAEGTLPGEVELRLRRDLEERARRAHAELGPGADDEHLPELVEGAVTAAATYAEARRELLRVEREEAVRLWQRGEIGDEALQALQRRLDLEEQQIL</sequence>
<feature type="transmembrane region" description="Helical" evidence="10">
    <location>
        <begin position="28"/>
        <end position="45"/>
    </location>
</feature>
<organism evidence="12 13">
    <name type="scientific">Nonomuraea antimicrobica</name>
    <dbReference type="NCBI Taxonomy" id="561173"/>
    <lineage>
        <taxon>Bacteria</taxon>
        <taxon>Bacillati</taxon>
        <taxon>Actinomycetota</taxon>
        <taxon>Actinomycetes</taxon>
        <taxon>Streptosporangiales</taxon>
        <taxon>Streptosporangiaceae</taxon>
        <taxon>Nonomuraea</taxon>
    </lineage>
</organism>
<evidence type="ECO:0000256" key="7">
    <source>
        <dbReference type="ARBA" id="ARBA00023065"/>
    </source>
</evidence>